<feature type="binding site" evidence="13">
    <location>
        <position position="21"/>
    </location>
    <ligand>
        <name>Mg(2+)</name>
        <dbReference type="ChEBI" id="CHEBI:18420"/>
    </ligand>
</feature>
<dbReference type="PANTHER" id="PTHR11076:SF33">
    <property type="entry name" value="DNA POLYMERASE KAPPA"/>
    <property type="match status" value="1"/>
</dbReference>
<evidence type="ECO:0000256" key="13">
    <source>
        <dbReference type="HAMAP-Rule" id="MF_01113"/>
    </source>
</evidence>
<evidence type="ECO:0000256" key="2">
    <source>
        <dbReference type="ARBA" id="ARBA00022457"/>
    </source>
</evidence>
<dbReference type="GO" id="GO:0000287">
    <property type="term" value="F:magnesium ion binding"/>
    <property type="evidence" value="ECO:0007669"/>
    <property type="project" value="UniProtKB-UniRule"/>
</dbReference>
<dbReference type="InterPro" id="IPR043502">
    <property type="entry name" value="DNA/RNA_pol_sf"/>
</dbReference>
<dbReference type="GO" id="GO:0006281">
    <property type="term" value="P:DNA repair"/>
    <property type="evidence" value="ECO:0007669"/>
    <property type="project" value="UniProtKB-UniRule"/>
</dbReference>
<keyword evidence="16" id="KW-1185">Reference proteome</keyword>
<dbReference type="InterPro" id="IPR036775">
    <property type="entry name" value="DNA_pol_Y-fam_lit_finger_sf"/>
</dbReference>
<dbReference type="Proteomes" id="UP000198282">
    <property type="component" value="Unassembled WGS sequence"/>
</dbReference>
<proteinExistence type="inferred from homology"/>
<name>A0A239BXQ3_9ACTN</name>
<evidence type="ECO:0000313" key="15">
    <source>
        <dbReference type="EMBL" id="SNS12432.1"/>
    </source>
</evidence>
<evidence type="ECO:0000256" key="11">
    <source>
        <dbReference type="ARBA" id="ARBA00025589"/>
    </source>
</evidence>
<feature type="domain" description="UmuC" evidence="14">
    <location>
        <begin position="17"/>
        <end position="197"/>
    </location>
</feature>
<protein>
    <recommendedName>
        <fullName evidence="13">DNA polymerase IV</fullName>
        <shortName evidence="13">Pol IV</shortName>
        <ecNumber evidence="13">2.7.7.7</ecNumber>
    </recommendedName>
</protein>
<dbReference type="RefSeq" id="WP_089206165.1">
    <property type="nucleotide sequence ID" value="NZ_FZOD01000004.1"/>
</dbReference>
<evidence type="ECO:0000256" key="10">
    <source>
        <dbReference type="ARBA" id="ARBA00023204"/>
    </source>
</evidence>
<dbReference type="InterPro" id="IPR001126">
    <property type="entry name" value="UmuC"/>
</dbReference>
<evidence type="ECO:0000256" key="1">
    <source>
        <dbReference type="ARBA" id="ARBA00010945"/>
    </source>
</evidence>
<dbReference type="Pfam" id="PF11799">
    <property type="entry name" value="IMS_C"/>
    <property type="match status" value="1"/>
</dbReference>
<keyword evidence="9 13" id="KW-0239">DNA-directed DNA polymerase</keyword>
<dbReference type="GO" id="GO:0003887">
    <property type="term" value="F:DNA-directed DNA polymerase activity"/>
    <property type="evidence" value="ECO:0007669"/>
    <property type="project" value="UniProtKB-UniRule"/>
</dbReference>
<dbReference type="PROSITE" id="PS50173">
    <property type="entry name" value="UMUC"/>
    <property type="match status" value="1"/>
</dbReference>
<dbReference type="OrthoDB" id="9808813at2"/>
<dbReference type="SUPFAM" id="SSF100879">
    <property type="entry name" value="Lesion bypass DNA polymerase (Y-family), little finger domain"/>
    <property type="match status" value="1"/>
</dbReference>
<keyword evidence="13" id="KW-0238">DNA-binding</keyword>
<dbReference type="Gene3D" id="1.10.150.20">
    <property type="entry name" value="5' to 3' exonuclease, C-terminal subdomain"/>
    <property type="match status" value="1"/>
</dbReference>
<keyword evidence="2 13" id="KW-0515">Mutator protein</keyword>
<evidence type="ECO:0000256" key="9">
    <source>
        <dbReference type="ARBA" id="ARBA00022932"/>
    </source>
</evidence>
<keyword evidence="7 13" id="KW-0227">DNA damage</keyword>
<dbReference type="PANTHER" id="PTHR11076">
    <property type="entry name" value="DNA REPAIR POLYMERASE UMUC / TRANSFERASE FAMILY MEMBER"/>
    <property type="match status" value="1"/>
</dbReference>
<dbReference type="InterPro" id="IPR050116">
    <property type="entry name" value="DNA_polymerase-Y"/>
</dbReference>
<dbReference type="FunFam" id="3.30.1490.100:FF:000004">
    <property type="entry name" value="DNA polymerase IV"/>
    <property type="match status" value="1"/>
</dbReference>
<dbReference type="InterPro" id="IPR022880">
    <property type="entry name" value="DNApol_IV"/>
</dbReference>
<comment type="catalytic activity">
    <reaction evidence="12 13">
        <text>DNA(n) + a 2'-deoxyribonucleoside 5'-triphosphate = DNA(n+1) + diphosphate</text>
        <dbReference type="Rhea" id="RHEA:22508"/>
        <dbReference type="Rhea" id="RHEA-COMP:17339"/>
        <dbReference type="Rhea" id="RHEA-COMP:17340"/>
        <dbReference type="ChEBI" id="CHEBI:33019"/>
        <dbReference type="ChEBI" id="CHEBI:61560"/>
        <dbReference type="ChEBI" id="CHEBI:173112"/>
        <dbReference type="EC" id="2.7.7.7"/>
    </reaction>
</comment>
<comment type="function">
    <text evidence="11 13">Poorly processive, error-prone DNA polymerase involved in untargeted mutagenesis. Copies undamaged DNA at stalled replication forks, which arise in vivo from mismatched or misaligned primer ends. These misaligned primers can be extended by PolIV. Exhibits no 3'-5' exonuclease (proofreading) activity. May be involved in translesional synthesis, in conjunction with the beta clamp from PolIII.</text>
</comment>
<dbReference type="CDD" id="cd03586">
    <property type="entry name" value="PolY_Pol_IV_kappa"/>
    <property type="match status" value="1"/>
</dbReference>
<dbReference type="SUPFAM" id="SSF56672">
    <property type="entry name" value="DNA/RNA polymerases"/>
    <property type="match status" value="1"/>
</dbReference>
<evidence type="ECO:0000256" key="8">
    <source>
        <dbReference type="ARBA" id="ARBA00022842"/>
    </source>
</evidence>
<reference evidence="15 16" key="1">
    <citation type="submission" date="2017-06" db="EMBL/GenBank/DDBJ databases">
        <authorList>
            <person name="Kim H.J."/>
            <person name="Triplett B.A."/>
        </authorList>
    </citation>
    <scope>NUCLEOTIDE SEQUENCE [LARGE SCALE GENOMIC DNA]</scope>
    <source>
        <strain evidence="15 16">CGMCC 4.2132</strain>
    </source>
</reference>
<evidence type="ECO:0000256" key="4">
    <source>
        <dbReference type="ARBA" id="ARBA00022695"/>
    </source>
</evidence>
<keyword evidence="13" id="KW-0963">Cytoplasm</keyword>
<evidence type="ECO:0000256" key="6">
    <source>
        <dbReference type="ARBA" id="ARBA00022723"/>
    </source>
</evidence>
<dbReference type="InterPro" id="IPR043128">
    <property type="entry name" value="Rev_trsase/Diguanyl_cyclase"/>
</dbReference>
<dbReference type="AlphaFoldDB" id="A0A239BXQ3"/>
<dbReference type="Gene3D" id="3.30.1490.100">
    <property type="entry name" value="DNA polymerase, Y-family, little finger domain"/>
    <property type="match status" value="1"/>
</dbReference>
<organism evidence="15 16">
    <name type="scientific">Streptosporangium subroseum</name>
    <dbReference type="NCBI Taxonomy" id="106412"/>
    <lineage>
        <taxon>Bacteria</taxon>
        <taxon>Bacillati</taxon>
        <taxon>Actinomycetota</taxon>
        <taxon>Actinomycetes</taxon>
        <taxon>Streptosporangiales</taxon>
        <taxon>Streptosporangiaceae</taxon>
        <taxon>Streptosporangium</taxon>
    </lineage>
</organism>
<keyword evidence="10 13" id="KW-0234">DNA repair</keyword>
<dbReference type="InterPro" id="IPR017961">
    <property type="entry name" value="DNA_pol_Y-fam_little_finger"/>
</dbReference>
<evidence type="ECO:0000256" key="7">
    <source>
        <dbReference type="ARBA" id="ARBA00022763"/>
    </source>
</evidence>
<dbReference type="HAMAP" id="MF_01113">
    <property type="entry name" value="DNApol_IV"/>
    <property type="match status" value="1"/>
</dbReference>
<dbReference type="NCBIfam" id="NF002677">
    <property type="entry name" value="PRK02406.1"/>
    <property type="match status" value="1"/>
</dbReference>
<evidence type="ECO:0000256" key="12">
    <source>
        <dbReference type="ARBA" id="ARBA00049244"/>
    </source>
</evidence>
<comment type="similarity">
    <text evidence="1 13">Belongs to the DNA polymerase type-Y family.</text>
</comment>
<keyword evidence="8 13" id="KW-0460">Magnesium</keyword>
<dbReference type="Gene3D" id="3.30.70.270">
    <property type="match status" value="1"/>
</dbReference>
<accession>A0A239BXQ3</accession>
<dbReference type="NCBIfam" id="NF003015">
    <property type="entry name" value="PRK03858.1"/>
    <property type="match status" value="1"/>
</dbReference>
<keyword evidence="6 13" id="KW-0479">Metal-binding</keyword>
<sequence>MPRPGPNLGADDTGCPILHVDMDAFYASVELRERPELKGTPVIIGAPGARGVVLSATYEARRFGVHSAMPMTRARRLCPQAVIIPPSRGKYSEVSRGVMEIFHTFTPEVEPIASDEAFLDVGGARKRLGPPAAIAEMIREQVVHEHGITCSVGVANSKFVAKLASQHCKPDGLLVVPVDQVVDFLHPLPVAALWGVGERTEQSLMRLGIKTVGDLARVPVATLERGIGQAAATHLAALAWGRDERPVTPHVPDKSIGAEETFTTDVDDPVKIRRELLRLSERVAARLRQGGHVGRTVSVKLRRADFSTISRSRSLHEPTDVAQILYATACELYAAAGLENVRLRLVGVRVENLRPADGATRQLGLGERETGWREAEQAMDRAVRRFGHDAVLPASLVSPPFDGIDP</sequence>
<evidence type="ECO:0000313" key="16">
    <source>
        <dbReference type="Proteomes" id="UP000198282"/>
    </source>
</evidence>
<evidence type="ECO:0000256" key="3">
    <source>
        <dbReference type="ARBA" id="ARBA00022679"/>
    </source>
</evidence>
<dbReference type="GO" id="GO:0009432">
    <property type="term" value="P:SOS response"/>
    <property type="evidence" value="ECO:0007669"/>
    <property type="project" value="TreeGrafter"/>
</dbReference>
<dbReference type="Gene3D" id="3.40.1170.60">
    <property type="match status" value="1"/>
</dbReference>
<comment type="subcellular location">
    <subcellularLocation>
        <location evidence="13">Cytoplasm</location>
    </subcellularLocation>
</comment>
<dbReference type="GO" id="GO:0005829">
    <property type="term" value="C:cytosol"/>
    <property type="evidence" value="ECO:0007669"/>
    <property type="project" value="TreeGrafter"/>
</dbReference>
<dbReference type="GO" id="GO:0042276">
    <property type="term" value="P:error-prone translesion synthesis"/>
    <property type="evidence" value="ECO:0007669"/>
    <property type="project" value="TreeGrafter"/>
</dbReference>
<evidence type="ECO:0000256" key="5">
    <source>
        <dbReference type="ARBA" id="ARBA00022705"/>
    </source>
</evidence>
<comment type="cofactor">
    <cofactor evidence="13">
        <name>Mg(2+)</name>
        <dbReference type="ChEBI" id="CHEBI:18420"/>
    </cofactor>
    <text evidence="13">Binds 2 magnesium ions per subunit.</text>
</comment>
<dbReference type="GO" id="GO:0003684">
    <property type="term" value="F:damaged DNA binding"/>
    <property type="evidence" value="ECO:0007669"/>
    <property type="project" value="InterPro"/>
</dbReference>
<keyword evidence="3 13" id="KW-0808">Transferase</keyword>
<keyword evidence="5 13" id="KW-0235">DNA replication</keyword>
<gene>
    <name evidence="13" type="primary">dinB</name>
    <name evidence="15" type="ORF">SAMN05216276_1004185</name>
</gene>
<dbReference type="EC" id="2.7.7.7" evidence="13"/>
<dbReference type="Pfam" id="PF00817">
    <property type="entry name" value="IMS"/>
    <property type="match status" value="1"/>
</dbReference>
<dbReference type="GO" id="GO:0006261">
    <property type="term" value="P:DNA-templated DNA replication"/>
    <property type="evidence" value="ECO:0007669"/>
    <property type="project" value="UniProtKB-UniRule"/>
</dbReference>
<dbReference type="EMBL" id="FZOD01000004">
    <property type="protein sequence ID" value="SNS12432.1"/>
    <property type="molecule type" value="Genomic_DNA"/>
</dbReference>
<evidence type="ECO:0000259" key="14">
    <source>
        <dbReference type="PROSITE" id="PS50173"/>
    </source>
</evidence>
<feature type="binding site" evidence="13">
    <location>
        <position position="115"/>
    </location>
    <ligand>
        <name>Mg(2+)</name>
        <dbReference type="ChEBI" id="CHEBI:18420"/>
    </ligand>
</feature>
<comment type="subunit">
    <text evidence="13">Monomer.</text>
</comment>
<feature type="active site" evidence="13">
    <location>
        <position position="116"/>
    </location>
</feature>
<feature type="site" description="Substrate discrimination" evidence="13">
    <location>
        <position position="26"/>
    </location>
</feature>
<keyword evidence="4 13" id="KW-0548">Nucleotidyltransferase</keyword>